<evidence type="ECO:0000256" key="1">
    <source>
        <dbReference type="ARBA" id="ARBA00006530"/>
    </source>
</evidence>
<dbReference type="Gene3D" id="3.40.50.2000">
    <property type="entry name" value="Glycogen Phosphorylase B"/>
    <property type="match status" value="2"/>
</dbReference>
<protein>
    <recommendedName>
        <fullName evidence="2">sucrose-phosphate synthase</fullName>
        <ecNumber evidence="2">2.4.1.14</ecNumber>
    </recommendedName>
</protein>
<dbReference type="Proteomes" id="UP000183926">
    <property type="component" value="Unassembled WGS sequence"/>
</dbReference>
<evidence type="ECO:0000256" key="2">
    <source>
        <dbReference type="ARBA" id="ARBA00012536"/>
    </source>
</evidence>
<dbReference type="SFLD" id="SFLDS00003">
    <property type="entry name" value="Haloacid_Dehalogenase"/>
    <property type="match status" value="1"/>
</dbReference>
<dbReference type="Pfam" id="PF00534">
    <property type="entry name" value="Glycos_transf_1"/>
    <property type="match status" value="1"/>
</dbReference>
<dbReference type="InterPro" id="IPR006379">
    <property type="entry name" value="HAD-SF_hydro_IIB"/>
</dbReference>
<dbReference type="InterPro" id="IPR023214">
    <property type="entry name" value="HAD_sf"/>
</dbReference>
<feature type="domain" description="Glycosyltransferase subfamily 4-like N-terminal" evidence="8">
    <location>
        <begin position="31"/>
        <end position="227"/>
    </location>
</feature>
<dbReference type="OrthoDB" id="433681at2"/>
<dbReference type="NCBIfam" id="TIGR02471">
    <property type="entry name" value="sucr_syn_bact_C"/>
    <property type="match status" value="1"/>
</dbReference>
<dbReference type="GO" id="GO:0046524">
    <property type="term" value="F:sucrose-phosphate synthase activity"/>
    <property type="evidence" value="ECO:0007669"/>
    <property type="project" value="UniProtKB-EC"/>
</dbReference>
<proteinExistence type="inferred from homology"/>
<dbReference type="NCBIfam" id="TIGR01484">
    <property type="entry name" value="HAD-SF-IIB"/>
    <property type="match status" value="1"/>
</dbReference>
<keyword evidence="4" id="KW-0808">Transferase</keyword>
<dbReference type="SUPFAM" id="SSF53756">
    <property type="entry name" value="UDP-Glycosyltransferase/glycogen phosphorylase"/>
    <property type="match status" value="1"/>
</dbReference>
<sequence length="712" mass="80826">MLDQKLYILMISAHGLIRGHDMELGRDADTGGQITYVVELARALGRNSNIAQVDLLTRQIEDSKVSPDYAAHIEKLGPNAHIVRLPCGPRKYLRKELLWPHLDQMVDRCLHYLRQQGRLPDLIHTHYADAGYIGLHLSNLLGIPQIHTGHSLGRPKRERLLAAGRKEQTIERQFNLSQRIAAEEETLVHASLIVTSTSQEIEDQYGMYENTDPRRCRVIPPGTDTSRFSPPGRKLIDPNTQTGVDRFLSNPKKPMILAICRPDTRKNLDGLIKAYGSDQALQDIANLVIVAGSREDIRMMEASQREVMSDLLLDIDRYDLWGKIAIPKHFTAEDIPELYRLAVRRRGIFINPALTEPFGLTLIEAAASGLPIIAPEDGGPCDIIANCRNGLLVNTLNHTNIASALKEALSDRKRWRDWSRNGITNVRRHYTWDAHVTKYIREINKLLRKERKRLRRQFAATLHTDWAPIPLARKMIISDIDNTLLGDEQGLAELLQWLRAHANTVSFGVATGRSVESAVKILKKWHVPMPDILITSVGSEINYWPSLRPDQGWSNHIRHQWRRETLAEALQAIPGLTLQSHENQREFKLSYSVTPEQMPPLEQLYQYLHQQNLHAKLIYSHETFLDVLPARASKGLAVRYLAYKWGLSLRNFLIAGDSGNDEEMLVGDTLGVVVGNHSPELEPLRGLEQMYFANNTYARGILEGLEHYNFAQ</sequence>
<comment type="similarity">
    <text evidence="1">Belongs to the glycosyltransferase 1 family.</text>
</comment>
<dbReference type="InterPro" id="IPR006380">
    <property type="entry name" value="SPP-like_dom"/>
</dbReference>
<dbReference type="PANTHER" id="PTHR46039:SF5">
    <property type="entry name" value="SUCROSE-PHOSPHATE SYNTHASE 3-RELATED"/>
    <property type="match status" value="1"/>
</dbReference>
<dbReference type="GO" id="GO:0016791">
    <property type="term" value="F:phosphatase activity"/>
    <property type="evidence" value="ECO:0007669"/>
    <property type="project" value="UniProtKB-ARBA"/>
</dbReference>
<comment type="catalytic activity">
    <reaction evidence="5">
        <text>beta-D-fructose 6-phosphate + UDP-alpha-D-glucose = sucrose 6(F)-phosphate + UDP + H(+)</text>
        <dbReference type="Rhea" id="RHEA:22172"/>
        <dbReference type="ChEBI" id="CHEBI:15378"/>
        <dbReference type="ChEBI" id="CHEBI:57634"/>
        <dbReference type="ChEBI" id="CHEBI:57723"/>
        <dbReference type="ChEBI" id="CHEBI:58223"/>
        <dbReference type="ChEBI" id="CHEBI:58885"/>
        <dbReference type="EC" id="2.4.1.14"/>
    </reaction>
</comment>
<dbReference type="Gene3D" id="3.90.1070.10">
    <property type="match status" value="1"/>
</dbReference>
<evidence type="ECO:0000256" key="5">
    <source>
        <dbReference type="ARBA" id="ARBA00047471"/>
    </source>
</evidence>
<evidence type="ECO:0000259" key="7">
    <source>
        <dbReference type="Pfam" id="PF05116"/>
    </source>
</evidence>
<dbReference type="InterPro" id="IPR036412">
    <property type="entry name" value="HAD-like_sf"/>
</dbReference>
<dbReference type="EMBL" id="FPBL01000002">
    <property type="protein sequence ID" value="SFU43678.1"/>
    <property type="molecule type" value="Genomic_DNA"/>
</dbReference>
<reference evidence="9 10" key="1">
    <citation type="submission" date="2016-10" db="EMBL/GenBank/DDBJ databases">
        <authorList>
            <person name="de Groot N.N."/>
        </authorList>
    </citation>
    <scope>NUCLEOTIDE SEQUENCE [LARGE SCALE GENOMIC DNA]</scope>
    <source>
        <strain evidence="9 10">Nm24</strain>
    </source>
</reference>
<dbReference type="AlphaFoldDB" id="A0A1I7G5I3"/>
<evidence type="ECO:0000256" key="3">
    <source>
        <dbReference type="ARBA" id="ARBA00022676"/>
    </source>
</evidence>
<evidence type="ECO:0000313" key="9">
    <source>
        <dbReference type="EMBL" id="SFU43678.1"/>
    </source>
</evidence>
<dbReference type="Pfam" id="PF05116">
    <property type="entry name" value="S6PP"/>
    <property type="match status" value="1"/>
</dbReference>
<feature type="domain" description="Glycosyl transferase family 1" evidence="6">
    <location>
        <begin position="248"/>
        <end position="422"/>
    </location>
</feature>
<dbReference type="SFLD" id="SFLDG01140">
    <property type="entry name" value="C2.B:_Phosphomannomutase_and_P"/>
    <property type="match status" value="1"/>
</dbReference>
<dbReference type="InterPro" id="IPR001296">
    <property type="entry name" value="Glyco_trans_1"/>
</dbReference>
<evidence type="ECO:0000259" key="8">
    <source>
        <dbReference type="Pfam" id="PF13439"/>
    </source>
</evidence>
<dbReference type="SFLD" id="SFLDG01141">
    <property type="entry name" value="C2.B.1:_Sucrose_Phosphatase_Li"/>
    <property type="match status" value="1"/>
</dbReference>
<dbReference type="InterPro" id="IPR028098">
    <property type="entry name" value="Glyco_trans_4-like_N"/>
</dbReference>
<keyword evidence="3" id="KW-0328">Glycosyltransferase</keyword>
<feature type="domain" description="Sucrose phosphatase-like" evidence="7">
    <location>
        <begin position="473"/>
        <end position="709"/>
    </location>
</feature>
<evidence type="ECO:0000256" key="4">
    <source>
        <dbReference type="ARBA" id="ARBA00022679"/>
    </source>
</evidence>
<organism evidence="9 10">
    <name type="scientific">Nitrosomonas eutropha</name>
    <dbReference type="NCBI Taxonomy" id="916"/>
    <lineage>
        <taxon>Bacteria</taxon>
        <taxon>Pseudomonadati</taxon>
        <taxon>Pseudomonadota</taxon>
        <taxon>Betaproteobacteria</taxon>
        <taxon>Nitrosomonadales</taxon>
        <taxon>Nitrosomonadaceae</taxon>
        <taxon>Nitrosomonas</taxon>
    </lineage>
</organism>
<dbReference type="NCBIfam" id="TIGR02472">
    <property type="entry name" value="sucr_P_syn_N"/>
    <property type="match status" value="1"/>
</dbReference>
<dbReference type="Pfam" id="PF13439">
    <property type="entry name" value="Glyco_transf_4"/>
    <property type="match status" value="1"/>
</dbReference>
<evidence type="ECO:0000259" key="6">
    <source>
        <dbReference type="Pfam" id="PF00534"/>
    </source>
</evidence>
<dbReference type="RefSeq" id="WP_074927211.1">
    <property type="nucleotide sequence ID" value="NZ_FPBL01000002.1"/>
</dbReference>
<dbReference type="InterPro" id="IPR012821">
    <property type="entry name" value="Sucrose_P_synth_Pase-like_dom"/>
</dbReference>
<dbReference type="InterPro" id="IPR044161">
    <property type="entry name" value="SPS"/>
</dbReference>
<dbReference type="EC" id="2.4.1.14" evidence="2"/>
<dbReference type="PANTHER" id="PTHR46039">
    <property type="entry name" value="SUCROSE-PHOSPHATE SYNTHASE 3-RELATED"/>
    <property type="match status" value="1"/>
</dbReference>
<dbReference type="Gene3D" id="3.40.50.1000">
    <property type="entry name" value="HAD superfamily/HAD-like"/>
    <property type="match status" value="1"/>
</dbReference>
<gene>
    <name evidence="9" type="ORF">SAMN05216339_102225</name>
</gene>
<evidence type="ECO:0000313" key="10">
    <source>
        <dbReference type="Proteomes" id="UP000183926"/>
    </source>
</evidence>
<dbReference type="InterPro" id="IPR012822">
    <property type="entry name" value="SucroseP_synth_GlycoTrfase_dom"/>
</dbReference>
<dbReference type="SUPFAM" id="SSF56784">
    <property type="entry name" value="HAD-like"/>
    <property type="match status" value="1"/>
</dbReference>
<accession>A0A1I7G5I3</accession>
<name>A0A1I7G5I3_9PROT</name>